<keyword evidence="2" id="KW-1185">Reference proteome</keyword>
<organism evidence="1 2">
    <name type="scientific">Thalassiosira oceanica</name>
    <name type="common">Marine diatom</name>
    <dbReference type="NCBI Taxonomy" id="159749"/>
    <lineage>
        <taxon>Eukaryota</taxon>
        <taxon>Sar</taxon>
        <taxon>Stramenopiles</taxon>
        <taxon>Ochrophyta</taxon>
        <taxon>Bacillariophyta</taxon>
        <taxon>Coscinodiscophyceae</taxon>
        <taxon>Thalassiosirophycidae</taxon>
        <taxon>Thalassiosirales</taxon>
        <taxon>Thalassiosiraceae</taxon>
        <taxon>Thalassiosira</taxon>
    </lineage>
</organism>
<dbReference type="AlphaFoldDB" id="K0S0M9"/>
<dbReference type="EMBL" id="AGNL01035553">
    <property type="protein sequence ID" value="EJK54621.1"/>
    <property type="molecule type" value="Genomic_DNA"/>
</dbReference>
<protein>
    <submittedName>
        <fullName evidence="1">Uncharacterized protein</fullName>
    </submittedName>
</protein>
<name>K0S0M9_THAOC</name>
<gene>
    <name evidence="1" type="ORF">THAOC_25732</name>
</gene>
<evidence type="ECO:0000313" key="1">
    <source>
        <dbReference type="EMBL" id="EJK54621.1"/>
    </source>
</evidence>
<reference evidence="1 2" key="1">
    <citation type="journal article" date="2012" name="Genome Biol.">
        <title>Genome and low-iron response of an oceanic diatom adapted to chronic iron limitation.</title>
        <authorList>
            <person name="Lommer M."/>
            <person name="Specht M."/>
            <person name="Roy A.S."/>
            <person name="Kraemer L."/>
            <person name="Andreson R."/>
            <person name="Gutowska M.A."/>
            <person name="Wolf J."/>
            <person name="Bergner S.V."/>
            <person name="Schilhabel M.B."/>
            <person name="Klostermeier U.C."/>
            <person name="Beiko R.G."/>
            <person name="Rosenstiel P."/>
            <person name="Hippler M."/>
            <person name="Laroche J."/>
        </authorList>
    </citation>
    <scope>NUCLEOTIDE SEQUENCE [LARGE SCALE GENOMIC DNA]</scope>
    <source>
        <strain evidence="1 2">CCMP1005</strain>
    </source>
</reference>
<dbReference type="Proteomes" id="UP000266841">
    <property type="component" value="Unassembled WGS sequence"/>
</dbReference>
<accession>K0S0M9</accession>
<feature type="non-terminal residue" evidence="1">
    <location>
        <position position="1"/>
    </location>
</feature>
<sequence length="165" mass="17983">DPTGTLFDLFDSYESRPTASGLAYPPEPMADLRNATVLEGNRRTIRYTQAGPSTPREHRADGNVHPFLGFDGKLFAKHEPLLRVAPDPYPHQSLSGGWRLVAAGYGLQYGLPVGGLARHRRSPSSRKRHAQVRCEGLWRGHSSALPHAGARGRGDADACEDCMIG</sequence>
<comment type="caution">
    <text evidence="1">The sequence shown here is derived from an EMBL/GenBank/DDBJ whole genome shotgun (WGS) entry which is preliminary data.</text>
</comment>
<evidence type="ECO:0000313" key="2">
    <source>
        <dbReference type="Proteomes" id="UP000266841"/>
    </source>
</evidence>
<proteinExistence type="predicted"/>